<gene>
    <name evidence="1" type="ORF">MIMGU_mgv1a016481mg</name>
</gene>
<proteinExistence type="predicted"/>
<organism evidence="1 2">
    <name type="scientific">Erythranthe guttata</name>
    <name type="common">Yellow monkey flower</name>
    <name type="synonym">Mimulus guttatus</name>
    <dbReference type="NCBI Taxonomy" id="4155"/>
    <lineage>
        <taxon>Eukaryota</taxon>
        <taxon>Viridiplantae</taxon>
        <taxon>Streptophyta</taxon>
        <taxon>Embryophyta</taxon>
        <taxon>Tracheophyta</taxon>
        <taxon>Spermatophyta</taxon>
        <taxon>Magnoliopsida</taxon>
        <taxon>eudicotyledons</taxon>
        <taxon>Gunneridae</taxon>
        <taxon>Pentapetalae</taxon>
        <taxon>asterids</taxon>
        <taxon>lamiids</taxon>
        <taxon>Lamiales</taxon>
        <taxon>Phrymaceae</taxon>
        <taxon>Erythranthe</taxon>
    </lineage>
</organism>
<name>A0A022RUC7_ERYGU</name>
<dbReference type="AlphaFoldDB" id="A0A022RUC7"/>
<evidence type="ECO:0000313" key="1">
    <source>
        <dbReference type="EMBL" id="EYU43591.1"/>
    </source>
</evidence>
<accession>A0A022RUC7</accession>
<dbReference type="EMBL" id="KI630241">
    <property type="protein sequence ID" value="EYU43591.1"/>
    <property type="molecule type" value="Genomic_DNA"/>
</dbReference>
<keyword evidence="2" id="KW-1185">Reference proteome</keyword>
<evidence type="ECO:0000313" key="2">
    <source>
        <dbReference type="Proteomes" id="UP000030748"/>
    </source>
</evidence>
<sequence>MVIDDEAAAGAVGLEVLVAAEFLLRDNQPPVAGVVPCHHPRHLRRLVVTNLGAELQRDGRRVLLLRRVVADEPPQLAAGAVGGFGSGGAGPRVYVGYIGSEIDAALATNVISDFCAVHGD</sequence>
<reference evidence="1 2" key="1">
    <citation type="journal article" date="2013" name="Proc. Natl. Acad. Sci. U.S.A.">
        <title>Fine-scale variation in meiotic recombination in Mimulus inferred from population shotgun sequencing.</title>
        <authorList>
            <person name="Hellsten U."/>
            <person name="Wright K.M."/>
            <person name="Jenkins J."/>
            <person name="Shu S."/>
            <person name="Yuan Y."/>
            <person name="Wessler S.R."/>
            <person name="Schmutz J."/>
            <person name="Willis J.H."/>
            <person name="Rokhsar D.S."/>
        </authorList>
    </citation>
    <scope>NUCLEOTIDE SEQUENCE [LARGE SCALE GENOMIC DNA]</scope>
    <source>
        <strain evidence="2">cv. DUN x IM62</strain>
    </source>
</reference>
<protein>
    <submittedName>
        <fullName evidence="1">Uncharacterized protein</fullName>
    </submittedName>
</protein>
<dbReference type="Proteomes" id="UP000030748">
    <property type="component" value="Unassembled WGS sequence"/>
</dbReference>